<dbReference type="InterPro" id="IPR001269">
    <property type="entry name" value="DUS_fam"/>
</dbReference>
<evidence type="ECO:0000313" key="10">
    <source>
        <dbReference type="EMBL" id="VAW75590.1"/>
    </source>
</evidence>
<keyword evidence="7" id="KW-0694">RNA-binding</keyword>
<dbReference type="NCBIfam" id="TIGR00742">
    <property type="entry name" value="yjbN"/>
    <property type="match status" value="1"/>
</dbReference>
<dbReference type="InterPro" id="IPR004653">
    <property type="entry name" value="DusA"/>
</dbReference>
<keyword evidence="6" id="KW-0521">NADP</keyword>
<evidence type="ECO:0000256" key="1">
    <source>
        <dbReference type="ARBA" id="ARBA00001917"/>
    </source>
</evidence>
<dbReference type="Gene3D" id="1.20.120.1460">
    <property type="match status" value="1"/>
</dbReference>
<comment type="cofactor">
    <cofactor evidence="1">
        <name>FMN</name>
        <dbReference type="ChEBI" id="CHEBI:58210"/>
    </cofactor>
</comment>
<dbReference type="SUPFAM" id="SSF51395">
    <property type="entry name" value="FMN-linked oxidoreductases"/>
    <property type="match status" value="1"/>
</dbReference>
<evidence type="ECO:0000256" key="4">
    <source>
        <dbReference type="ARBA" id="ARBA00022643"/>
    </source>
</evidence>
<evidence type="ECO:0000256" key="3">
    <source>
        <dbReference type="ARBA" id="ARBA00022630"/>
    </source>
</evidence>
<keyword evidence="8 10" id="KW-0560">Oxidoreductase</keyword>
<sequence length="311" mass="34981">MLDWTDRHCRYFLRLVTPSARLFTEMITTNAMLHGDRERFLRHDPSEYPLAIQLGGSEPRALAQCAEWSEQAGFDEVNLNVGCPSDRVQSGRFGACLMLEPDVVAASVAAMRHAVSIPVTVKCRLGVDEQDSYALLQDFTRKLVDAGVSRLYVHARKAWLKGLSPKQNREVPPLDYDRVYRLKQDFPSLELHLNGGVTTEDEVLTHLQHVDGVMLGREAYHNPWMLARLEASLFKTAEISTRHAVIARLLPYVETQLVAGVRLQTMTRHILGLFQGCPGARAWRRCLSEQAHRDGAGVEVIEQALSLVETL</sequence>
<feature type="domain" description="DUS-like FMN-binding" evidence="9">
    <location>
        <begin position="1"/>
        <end position="300"/>
    </location>
</feature>
<evidence type="ECO:0000256" key="5">
    <source>
        <dbReference type="ARBA" id="ARBA00022694"/>
    </source>
</evidence>
<evidence type="ECO:0000259" key="9">
    <source>
        <dbReference type="Pfam" id="PF01207"/>
    </source>
</evidence>
<name>A0A3B0YFR8_9ZZZZ</name>
<dbReference type="GO" id="GO:0050660">
    <property type="term" value="F:flavin adenine dinucleotide binding"/>
    <property type="evidence" value="ECO:0007669"/>
    <property type="project" value="InterPro"/>
</dbReference>
<dbReference type="CDD" id="cd02801">
    <property type="entry name" value="DUS_like_FMN"/>
    <property type="match status" value="1"/>
</dbReference>
<keyword evidence="2" id="KW-0820">tRNA-binding</keyword>
<dbReference type="Pfam" id="PF01207">
    <property type="entry name" value="Dus"/>
    <property type="match status" value="1"/>
</dbReference>
<organism evidence="10">
    <name type="scientific">hydrothermal vent metagenome</name>
    <dbReference type="NCBI Taxonomy" id="652676"/>
    <lineage>
        <taxon>unclassified sequences</taxon>
        <taxon>metagenomes</taxon>
        <taxon>ecological metagenomes</taxon>
    </lineage>
</organism>
<dbReference type="InterPro" id="IPR018517">
    <property type="entry name" value="tRNA_hU_synthase_CS"/>
</dbReference>
<evidence type="ECO:0000256" key="8">
    <source>
        <dbReference type="ARBA" id="ARBA00023002"/>
    </source>
</evidence>
<dbReference type="InterPro" id="IPR035587">
    <property type="entry name" value="DUS-like_FMN-bd"/>
</dbReference>
<keyword evidence="5" id="KW-0819">tRNA processing</keyword>
<dbReference type="GO" id="GO:0000049">
    <property type="term" value="F:tRNA binding"/>
    <property type="evidence" value="ECO:0007669"/>
    <property type="project" value="UniProtKB-KW"/>
</dbReference>
<keyword evidence="4" id="KW-0288">FMN</keyword>
<evidence type="ECO:0000256" key="2">
    <source>
        <dbReference type="ARBA" id="ARBA00022555"/>
    </source>
</evidence>
<dbReference type="EMBL" id="UOFN01000049">
    <property type="protein sequence ID" value="VAW75590.1"/>
    <property type="molecule type" value="Genomic_DNA"/>
</dbReference>
<dbReference type="PANTHER" id="PTHR42907">
    <property type="entry name" value="FMN-LINKED OXIDOREDUCTASES SUPERFAMILY PROTEIN"/>
    <property type="match status" value="1"/>
</dbReference>
<reference evidence="10" key="1">
    <citation type="submission" date="2018-06" db="EMBL/GenBank/DDBJ databases">
        <authorList>
            <person name="Zhirakovskaya E."/>
        </authorList>
    </citation>
    <scope>NUCLEOTIDE SEQUENCE</scope>
</reference>
<keyword evidence="3" id="KW-0285">Flavoprotein</keyword>
<dbReference type="PROSITE" id="PS01136">
    <property type="entry name" value="UPF0034"/>
    <property type="match status" value="1"/>
</dbReference>
<gene>
    <name evidence="10" type="ORF">MNBD_GAMMA15-16</name>
</gene>
<protein>
    <submittedName>
        <fullName evidence="10">tRNA-dihydrouridine(20/20a) synthase</fullName>
        <ecNumber evidence="10">1.3.1.91</ecNumber>
    </submittedName>
</protein>
<dbReference type="HAMAP" id="MF_02041">
    <property type="entry name" value="DusA_subfam"/>
    <property type="match status" value="1"/>
</dbReference>
<dbReference type="EC" id="1.3.1.91" evidence="10"/>
<accession>A0A3B0YFR8</accession>
<dbReference type="InterPro" id="IPR013785">
    <property type="entry name" value="Aldolase_TIM"/>
</dbReference>
<dbReference type="AlphaFoldDB" id="A0A3B0YFR8"/>
<dbReference type="GO" id="GO:0102264">
    <property type="term" value="F:tRNA-dihydrouridine20 synthase activity"/>
    <property type="evidence" value="ECO:0007669"/>
    <property type="project" value="UniProtKB-EC"/>
</dbReference>
<dbReference type="NCBIfam" id="NF008774">
    <property type="entry name" value="PRK11815.1"/>
    <property type="match status" value="1"/>
</dbReference>
<dbReference type="PANTHER" id="PTHR42907:SF1">
    <property type="entry name" value="FMN-LINKED OXIDOREDUCTASES SUPERFAMILY PROTEIN"/>
    <property type="match status" value="1"/>
</dbReference>
<proteinExistence type="inferred from homology"/>
<evidence type="ECO:0000256" key="6">
    <source>
        <dbReference type="ARBA" id="ARBA00022857"/>
    </source>
</evidence>
<dbReference type="PIRSF" id="PIRSF006621">
    <property type="entry name" value="Dus"/>
    <property type="match status" value="1"/>
</dbReference>
<evidence type="ECO:0000256" key="7">
    <source>
        <dbReference type="ARBA" id="ARBA00022884"/>
    </source>
</evidence>
<dbReference type="Gene3D" id="3.20.20.70">
    <property type="entry name" value="Aldolase class I"/>
    <property type="match status" value="1"/>
</dbReference>